<feature type="coiled-coil region" evidence="1">
    <location>
        <begin position="27"/>
        <end position="68"/>
    </location>
</feature>
<sequence>MLMGKLREEVVTLKSEREEWKISSKKNEQLALEVERLETECIMREAEKNELETKIHELTCRIDQIKTENVLKIGELTEMLNISTRDATRYQEDLNKMQAALASGTVILFLIQESDRRAIAEHEMASMREQLLQNANLLASSHFSSASTMRNNQRCESLTFFGPESSASSLNTFCGDWDEIALILRQQQMISNLRMRSDHYQRENERLRSVLETSSLFESLEKGSSLRSYEAHKLQELESAYSRMKVEVERLVEEKTYAGVENMNVKLLLERIMEDNDRRREESAELRAILATRIERQLLIARTSPRPDSGHWSGGQSDDGSSDIEEDLCLERQCRQLKALSEDLNRVLIDRNREIERLEKRLSESTQTLVSSPTFSLVNTGGSQWWNAATASDSSERICVRPLSDFTVMFEIVLFAAPSIIAM</sequence>
<feature type="compositionally biased region" description="Low complexity" evidence="2">
    <location>
        <begin position="310"/>
        <end position="319"/>
    </location>
</feature>
<gene>
    <name evidence="3" type="ORF">DICVIV_04615</name>
</gene>
<evidence type="ECO:0000313" key="4">
    <source>
        <dbReference type="Proteomes" id="UP000053766"/>
    </source>
</evidence>
<feature type="region of interest" description="Disordered" evidence="2">
    <location>
        <begin position="304"/>
        <end position="323"/>
    </location>
</feature>
<dbReference type="STRING" id="29172.A0A0D8XXN6"/>
<organism evidence="3 4">
    <name type="scientific">Dictyocaulus viviparus</name>
    <name type="common">Bovine lungworm</name>
    <dbReference type="NCBI Taxonomy" id="29172"/>
    <lineage>
        <taxon>Eukaryota</taxon>
        <taxon>Metazoa</taxon>
        <taxon>Ecdysozoa</taxon>
        <taxon>Nematoda</taxon>
        <taxon>Chromadorea</taxon>
        <taxon>Rhabditida</taxon>
        <taxon>Rhabditina</taxon>
        <taxon>Rhabditomorpha</taxon>
        <taxon>Strongyloidea</taxon>
        <taxon>Metastrongylidae</taxon>
        <taxon>Dictyocaulus</taxon>
    </lineage>
</organism>
<reference evidence="3 4" key="1">
    <citation type="submission" date="2013-11" db="EMBL/GenBank/DDBJ databases">
        <title>Draft genome of the bovine lungworm Dictyocaulus viviparus.</title>
        <authorList>
            <person name="Mitreva M."/>
        </authorList>
    </citation>
    <scope>NUCLEOTIDE SEQUENCE [LARGE SCALE GENOMIC DNA]</scope>
    <source>
        <strain evidence="3 4">HannoverDv2000</strain>
    </source>
</reference>
<proteinExistence type="predicted"/>
<dbReference type="OrthoDB" id="5871272at2759"/>
<evidence type="ECO:0000256" key="2">
    <source>
        <dbReference type="SAM" id="MobiDB-lite"/>
    </source>
</evidence>
<name>A0A0D8XXN6_DICVI</name>
<accession>A0A0D8XXN6</accession>
<keyword evidence="4" id="KW-1185">Reference proteome</keyword>
<protein>
    <submittedName>
        <fullName evidence="3">Uncharacterized protein</fullName>
    </submittedName>
</protein>
<dbReference type="EMBL" id="KN716241">
    <property type="protein sequence ID" value="KJH49235.1"/>
    <property type="molecule type" value="Genomic_DNA"/>
</dbReference>
<reference evidence="4" key="2">
    <citation type="journal article" date="2016" name="Sci. Rep.">
        <title>Dictyocaulus viviparus genome, variome and transcriptome elucidate lungworm biology and support future intervention.</title>
        <authorList>
            <person name="McNulty S.N."/>
            <person name="Strube C."/>
            <person name="Rosa B.A."/>
            <person name="Martin J.C."/>
            <person name="Tyagi R."/>
            <person name="Choi Y.J."/>
            <person name="Wang Q."/>
            <person name="Hallsworth Pepin K."/>
            <person name="Zhang X."/>
            <person name="Ozersky P."/>
            <person name="Wilson R.K."/>
            <person name="Sternberg P.W."/>
            <person name="Gasser R.B."/>
            <person name="Mitreva M."/>
        </authorList>
    </citation>
    <scope>NUCLEOTIDE SEQUENCE [LARGE SCALE GENOMIC DNA]</scope>
    <source>
        <strain evidence="4">HannoverDv2000</strain>
    </source>
</reference>
<keyword evidence="1" id="KW-0175">Coiled coil</keyword>
<evidence type="ECO:0000313" key="3">
    <source>
        <dbReference type="EMBL" id="KJH49235.1"/>
    </source>
</evidence>
<dbReference type="AlphaFoldDB" id="A0A0D8XXN6"/>
<evidence type="ECO:0000256" key="1">
    <source>
        <dbReference type="SAM" id="Coils"/>
    </source>
</evidence>
<feature type="coiled-coil region" evidence="1">
    <location>
        <begin position="341"/>
        <end position="368"/>
    </location>
</feature>
<dbReference type="Proteomes" id="UP000053766">
    <property type="component" value="Unassembled WGS sequence"/>
</dbReference>
<feature type="non-terminal residue" evidence="3">
    <location>
        <position position="423"/>
    </location>
</feature>